<protein>
    <submittedName>
        <fullName evidence="1">Uncharacterized protein</fullName>
    </submittedName>
</protein>
<proteinExistence type="predicted"/>
<accession>A0A1X7VG60</accession>
<dbReference type="InParanoid" id="A0A1X7VG60"/>
<sequence length="105" mass="11820">MEVDTEVIEKIQSLFHEVIKSRVASLIEKHNVSLPILLNDVEKDGLKGSWWFPVPGFYGGFSYSFKGEGKDLMLVAESWCRVAGGSGQRHEITVDGYKLVDEEFV</sequence>
<reference evidence="1" key="1">
    <citation type="submission" date="2017-05" db="UniProtKB">
        <authorList>
            <consortium name="EnsemblMetazoa"/>
        </authorList>
    </citation>
    <scope>IDENTIFICATION</scope>
</reference>
<dbReference type="EnsemblMetazoa" id="Aqu2.1.38749_001">
    <property type="protein sequence ID" value="Aqu2.1.38749_001"/>
    <property type="gene ID" value="Aqu2.1.38749"/>
</dbReference>
<organism evidence="1">
    <name type="scientific">Amphimedon queenslandica</name>
    <name type="common">Sponge</name>
    <dbReference type="NCBI Taxonomy" id="400682"/>
    <lineage>
        <taxon>Eukaryota</taxon>
        <taxon>Metazoa</taxon>
        <taxon>Porifera</taxon>
        <taxon>Demospongiae</taxon>
        <taxon>Heteroscleromorpha</taxon>
        <taxon>Haplosclerida</taxon>
        <taxon>Niphatidae</taxon>
        <taxon>Amphimedon</taxon>
    </lineage>
</organism>
<name>A0A1X7VG60_AMPQE</name>
<evidence type="ECO:0000313" key="1">
    <source>
        <dbReference type="EnsemblMetazoa" id="Aqu2.1.38749_001"/>
    </source>
</evidence>
<dbReference type="AlphaFoldDB" id="A0A1X7VG60"/>